<keyword evidence="3 6" id="KW-0460">Magnesium</keyword>
<dbReference type="CDD" id="cd03319">
    <property type="entry name" value="L-Ala-DL-Glu_epimerase"/>
    <property type="match status" value="1"/>
</dbReference>
<dbReference type="EC" id="5.1.1.-" evidence="7"/>
<comment type="cofactor">
    <cofactor evidence="6 7">
        <name>Mg(2+)</name>
        <dbReference type="ChEBI" id="CHEBI:18420"/>
    </cofactor>
    <text evidence="6 7">Binds 1 Mg(2+) ion per subunit.</text>
</comment>
<feature type="binding site" evidence="6">
    <location>
        <position position="229"/>
    </location>
    <ligand>
        <name>Mg(2+)</name>
        <dbReference type="ChEBI" id="CHEBI:18420"/>
    </ligand>
</feature>
<dbReference type="OrthoDB" id="9782675at2"/>
<dbReference type="RefSeq" id="WP_085218647.1">
    <property type="nucleotide sequence ID" value="NZ_LT840185.1"/>
</dbReference>
<evidence type="ECO:0000256" key="3">
    <source>
        <dbReference type="ARBA" id="ARBA00022842"/>
    </source>
</evidence>
<dbReference type="Proteomes" id="UP000192934">
    <property type="component" value="Chromosome I"/>
</dbReference>
<dbReference type="InterPro" id="IPR029065">
    <property type="entry name" value="Enolase_C-like"/>
</dbReference>
<keyword evidence="4 7" id="KW-0413">Isomerase</keyword>
<dbReference type="Gene3D" id="3.20.20.120">
    <property type="entry name" value="Enolase-like C-terminal domain"/>
    <property type="match status" value="1"/>
</dbReference>
<dbReference type="STRING" id="941907.SAMN06295910_2009"/>
<protein>
    <recommendedName>
        <fullName evidence="7">Dipeptide epimerase</fullName>
        <ecNumber evidence="7">5.1.1.-</ecNumber>
    </recommendedName>
</protein>
<evidence type="ECO:0000259" key="8">
    <source>
        <dbReference type="SMART" id="SM00922"/>
    </source>
</evidence>
<dbReference type="InterPro" id="IPR029017">
    <property type="entry name" value="Enolase-like_N"/>
</dbReference>
<feature type="binding site" evidence="6">
    <location>
        <position position="206"/>
    </location>
    <ligand>
        <name>Mg(2+)</name>
        <dbReference type="ChEBI" id="CHEBI:18420"/>
    </ligand>
</feature>
<reference evidence="10" key="1">
    <citation type="submission" date="2017-04" db="EMBL/GenBank/DDBJ databases">
        <authorList>
            <person name="Varghese N."/>
            <person name="Submissions S."/>
        </authorList>
    </citation>
    <scope>NUCLEOTIDE SEQUENCE [LARGE SCALE GENOMIC DNA]</scope>
    <source>
        <strain evidence="10">Dd16</strain>
    </source>
</reference>
<feature type="binding site" evidence="6">
    <location>
        <position position="180"/>
    </location>
    <ligand>
        <name>Mg(2+)</name>
        <dbReference type="ChEBI" id="CHEBI:18420"/>
    </ligand>
</feature>
<sequence length="339" mass="36123">MSLSPLRLTVRTESFAYKQPFRISGYVFDRTELVVVELSYGEHVGRGEAAGVYYLGDDVPAMLAAIERVRPAIEAGATRLTLQALLPPGGARNALDCAYWELEARQQGKPVWQLAGVREPRPLRTTITLGADDPAKMAAAAIALGDVTAIKLKLTGEAAVDAARVSAVRAAREDCWIGVDANQGYDASAVPALAAHLVANRIELLEQPIKRGSEADLDGVARPLPFAADESCVSLAEMDRIAGRFDVVNIKLDKCGGLTEGLAIAARAKAMGLSVMVGNMMGTSISMAPSFVLGQLCDIVDLDGPTFLAEDRDPAVEYRGGDVWCPESVWGDPQPAMTR</sequence>
<evidence type="ECO:0000256" key="4">
    <source>
        <dbReference type="ARBA" id="ARBA00023235"/>
    </source>
</evidence>
<evidence type="ECO:0000256" key="1">
    <source>
        <dbReference type="ARBA" id="ARBA00008031"/>
    </source>
</evidence>
<comment type="similarity">
    <text evidence="1 7">Belongs to the mandelate racemase/muconate lactonizing enzyme family.</text>
</comment>
<dbReference type="Gene3D" id="3.30.390.10">
    <property type="entry name" value="Enolase-like, N-terminal domain"/>
    <property type="match status" value="1"/>
</dbReference>
<dbReference type="InterPro" id="IPR013342">
    <property type="entry name" value="Mandelate_racemase_C"/>
</dbReference>
<dbReference type="PANTHER" id="PTHR48073">
    <property type="entry name" value="O-SUCCINYLBENZOATE SYNTHASE-RELATED"/>
    <property type="match status" value="1"/>
</dbReference>
<dbReference type="GO" id="GO:0046872">
    <property type="term" value="F:metal ion binding"/>
    <property type="evidence" value="ECO:0007669"/>
    <property type="project" value="UniProtKB-KW"/>
</dbReference>
<dbReference type="AlphaFoldDB" id="A0A1X7GN86"/>
<feature type="active site" description="Proton acceptor; specific for (R)-substrate epimerization" evidence="5">
    <location>
        <position position="153"/>
    </location>
</feature>
<dbReference type="EMBL" id="LT840185">
    <property type="protein sequence ID" value="SMF72106.1"/>
    <property type="molecule type" value="Genomic_DNA"/>
</dbReference>
<keyword evidence="10" id="KW-1185">Reference proteome</keyword>
<dbReference type="Pfam" id="PF02746">
    <property type="entry name" value="MR_MLE_N"/>
    <property type="match status" value="1"/>
</dbReference>
<dbReference type="SMART" id="SM00922">
    <property type="entry name" value="MR_MLE"/>
    <property type="match status" value="1"/>
</dbReference>
<accession>A0A1X7GN86</accession>
<evidence type="ECO:0000313" key="10">
    <source>
        <dbReference type="Proteomes" id="UP000192934"/>
    </source>
</evidence>
<evidence type="ECO:0000256" key="2">
    <source>
        <dbReference type="ARBA" id="ARBA00022723"/>
    </source>
</evidence>
<dbReference type="SUPFAM" id="SSF54826">
    <property type="entry name" value="Enolase N-terminal domain-like"/>
    <property type="match status" value="1"/>
</dbReference>
<feature type="domain" description="Mandelate racemase/muconate lactonizing enzyme C-terminal" evidence="8">
    <location>
        <begin position="134"/>
        <end position="227"/>
    </location>
</feature>
<name>A0A1X7GN86_9SPHN</name>
<dbReference type="InterPro" id="IPR013341">
    <property type="entry name" value="Mandelate_racemase_N_dom"/>
</dbReference>
<evidence type="ECO:0000256" key="6">
    <source>
        <dbReference type="PIRSR" id="PIRSR634603-3"/>
    </source>
</evidence>
<evidence type="ECO:0000256" key="5">
    <source>
        <dbReference type="PIRSR" id="PIRSR634603-1"/>
    </source>
</evidence>
<evidence type="ECO:0000256" key="7">
    <source>
        <dbReference type="RuleBase" id="RU366006"/>
    </source>
</evidence>
<dbReference type="GO" id="GO:0006518">
    <property type="term" value="P:peptide metabolic process"/>
    <property type="evidence" value="ECO:0007669"/>
    <property type="project" value="UniProtKB-ARBA"/>
</dbReference>
<dbReference type="SFLD" id="SFLDG00180">
    <property type="entry name" value="muconate_cycloisomerase"/>
    <property type="match status" value="1"/>
</dbReference>
<feature type="active site" description="Proton acceptor; specific for (S)-substrate epimerization" evidence="5">
    <location>
        <position position="251"/>
    </location>
</feature>
<dbReference type="SFLD" id="SFLDS00001">
    <property type="entry name" value="Enolase"/>
    <property type="match status" value="1"/>
</dbReference>
<dbReference type="GO" id="GO:0016855">
    <property type="term" value="F:racemase and epimerase activity, acting on amino acids and derivatives"/>
    <property type="evidence" value="ECO:0007669"/>
    <property type="project" value="UniProtKB-UniRule"/>
</dbReference>
<keyword evidence="2 6" id="KW-0479">Metal-binding</keyword>
<gene>
    <name evidence="9" type="ORF">SAMN06295910_2009</name>
</gene>
<dbReference type="InterPro" id="IPR036849">
    <property type="entry name" value="Enolase-like_C_sf"/>
</dbReference>
<dbReference type="Pfam" id="PF13378">
    <property type="entry name" value="MR_MLE_C"/>
    <property type="match status" value="1"/>
</dbReference>
<dbReference type="SUPFAM" id="SSF51604">
    <property type="entry name" value="Enolase C-terminal domain-like"/>
    <property type="match status" value="1"/>
</dbReference>
<organism evidence="9 10">
    <name type="scientific">Allosphingosinicella indica</name>
    <dbReference type="NCBI Taxonomy" id="941907"/>
    <lineage>
        <taxon>Bacteria</taxon>
        <taxon>Pseudomonadati</taxon>
        <taxon>Pseudomonadota</taxon>
        <taxon>Alphaproteobacteria</taxon>
        <taxon>Sphingomonadales</taxon>
        <taxon>Sphingomonadaceae</taxon>
        <taxon>Allosphingosinicella</taxon>
    </lineage>
</organism>
<evidence type="ECO:0000313" key="9">
    <source>
        <dbReference type="EMBL" id="SMF72106.1"/>
    </source>
</evidence>
<proteinExistence type="inferred from homology"/>
<dbReference type="PANTHER" id="PTHR48073:SF2">
    <property type="entry name" value="O-SUCCINYLBENZOATE SYNTHASE"/>
    <property type="match status" value="1"/>
</dbReference>
<dbReference type="InterPro" id="IPR034603">
    <property type="entry name" value="Dipeptide_epimerase"/>
</dbReference>